<dbReference type="AlphaFoldDB" id="A0A2P2M2K9"/>
<reference evidence="1" key="1">
    <citation type="submission" date="2018-02" db="EMBL/GenBank/DDBJ databases">
        <title>Rhizophora mucronata_Transcriptome.</title>
        <authorList>
            <person name="Meera S.P."/>
            <person name="Sreeshan A."/>
            <person name="Augustine A."/>
        </authorList>
    </citation>
    <scope>NUCLEOTIDE SEQUENCE</scope>
    <source>
        <tissue evidence="1">Leaf</tissue>
    </source>
</reference>
<sequence length="83" mass="9123">MPCLKRSPRFWHLKPILAILESYRLSCCNFCNGGNDISEAFTLILSLVEETTRTALDLEDLHAATPLSPGVSPAEHSHHVPGP</sequence>
<accession>A0A2P2M2K9</accession>
<protein>
    <submittedName>
        <fullName evidence="1">Uncharacterized protein</fullName>
    </submittedName>
</protein>
<name>A0A2P2M2K9_RHIMU</name>
<organism evidence="1">
    <name type="scientific">Rhizophora mucronata</name>
    <name type="common">Asiatic mangrove</name>
    <dbReference type="NCBI Taxonomy" id="61149"/>
    <lineage>
        <taxon>Eukaryota</taxon>
        <taxon>Viridiplantae</taxon>
        <taxon>Streptophyta</taxon>
        <taxon>Embryophyta</taxon>
        <taxon>Tracheophyta</taxon>
        <taxon>Spermatophyta</taxon>
        <taxon>Magnoliopsida</taxon>
        <taxon>eudicotyledons</taxon>
        <taxon>Gunneridae</taxon>
        <taxon>Pentapetalae</taxon>
        <taxon>rosids</taxon>
        <taxon>fabids</taxon>
        <taxon>Malpighiales</taxon>
        <taxon>Rhizophoraceae</taxon>
        <taxon>Rhizophora</taxon>
    </lineage>
</organism>
<proteinExistence type="predicted"/>
<dbReference type="EMBL" id="GGEC01043968">
    <property type="protein sequence ID" value="MBX24452.1"/>
    <property type="molecule type" value="Transcribed_RNA"/>
</dbReference>
<evidence type="ECO:0000313" key="1">
    <source>
        <dbReference type="EMBL" id="MBX24452.1"/>
    </source>
</evidence>